<reference evidence="1 2" key="1">
    <citation type="submission" date="2019-04" db="EMBL/GenBank/DDBJ databases">
        <authorList>
            <person name="Poehlein A."/>
            <person name="Bengelsdorf F.R."/>
            <person name="Duerre P."/>
            <person name="Daniel R."/>
        </authorList>
    </citation>
    <scope>NUCLEOTIDE SEQUENCE [LARGE SCALE GENOMIC DNA]</scope>
    <source>
        <strain evidence="1 2">BS-1</strain>
    </source>
</reference>
<protein>
    <submittedName>
        <fullName evidence="1">Uncharacterized protein</fullName>
    </submittedName>
</protein>
<gene>
    <name evidence="1" type="ORF">CAGA_25210</name>
</gene>
<dbReference type="EMBL" id="SRMQ01000024">
    <property type="protein sequence ID" value="TGJ75331.1"/>
    <property type="molecule type" value="Genomic_DNA"/>
</dbReference>
<evidence type="ECO:0000313" key="1">
    <source>
        <dbReference type="EMBL" id="TGJ75331.1"/>
    </source>
</evidence>
<organism evidence="1 2">
    <name type="scientific">Caproiciproducens galactitolivorans</name>
    <dbReference type="NCBI Taxonomy" id="642589"/>
    <lineage>
        <taxon>Bacteria</taxon>
        <taxon>Bacillati</taxon>
        <taxon>Bacillota</taxon>
        <taxon>Clostridia</taxon>
        <taxon>Eubacteriales</taxon>
        <taxon>Acutalibacteraceae</taxon>
        <taxon>Caproiciproducens</taxon>
    </lineage>
</organism>
<accession>A0A4Z0Y7P3</accession>
<comment type="caution">
    <text evidence="1">The sequence shown here is derived from an EMBL/GenBank/DDBJ whole genome shotgun (WGS) entry which is preliminary data.</text>
</comment>
<proteinExistence type="predicted"/>
<dbReference type="AlphaFoldDB" id="A0A4Z0Y7P3"/>
<name>A0A4Z0Y7P3_9FIRM</name>
<sequence length="144" mass="16359">MPLWIITFRFRPAPTASTWCSSAFLPQMAHFLFTRQQYRYRAISGERSSSESSVGISFSMQNSMRKFKNSFAVLISTLDSEKYSQPVFAMKSYFISALISSGTCPDHMDISLIVAYIFLRWSALIVRPSSSLISHSVILRFASM</sequence>
<evidence type="ECO:0000313" key="2">
    <source>
        <dbReference type="Proteomes" id="UP000297714"/>
    </source>
</evidence>
<keyword evidence="2" id="KW-1185">Reference proteome</keyword>
<dbReference type="Proteomes" id="UP000297714">
    <property type="component" value="Unassembled WGS sequence"/>
</dbReference>